<dbReference type="AlphaFoldDB" id="A0A238JLG3"/>
<dbReference type="Pfam" id="PF00294">
    <property type="entry name" value="PfkB"/>
    <property type="match status" value="1"/>
</dbReference>
<organism evidence="8 9">
    <name type="scientific">Actibacterium lipolyticum</name>
    <dbReference type="NCBI Taxonomy" id="1524263"/>
    <lineage>
        <taxon>Bacteria</taxon>
        <taxon>Pseudomonadati</taxon>
        <taxon>Pseudomonadota</taxon>
        <taxon>Alphaproteobacteria</taxon>
        <taxon>Rhodobacterales</taxon>
        <taxon>Roseobacteraceae</taxon>
        <taxon>Actibacterium</taxon>
    </lineage>
</organism>
<feature type="domain" description="Carbohydrate kinase PfkB" evidence="7">
    <location>
        <begin position="19"/>
        <end position="298"/>
    </location>
</feature>
<keyword evidence="5" id="KW-0067">ATP-binding</keyword>
<dbReference type="InterPro" id="IPR017583">
    <property type="entry name" value="Tagatose/fructose_Pkinase"/>
</dbReference>
<dbReference type="Proteomes" id="UP000202922">
    <property type="component" value="Unassembled WGS sequence"/>
</dbReference>
<evidence type="ECO:0000313" key="8">
    <source>
        <dbReference type="EMBL" id="SMX31509.1"/>
    </source>
</evidence>
<dbReference type="InterPro" id="IPR011611">
    <property type="entry name" value="PfkB_dom"/>
</dbReference>
<dbReference type="PIRSF" id="PIRSF000535">
    <property type="entry name" value="1PFK/6PFK/LacC"/>
    <property type="match status" value="1"/>
</dbReference>
<dbReference type="InterPro" id="IPR029056">
    <property type="entry name" value="Ribokinase-like"/>
</dbReference>
<evidence type="ECO:0000256" key="2">
    <source>
        <dbReference type="ARBA" id="ARBA00022679"/>
    </source>
</evidence>
<protein>
    <recommendedName>
        <fullName evidence="6">Phosphofructokinase</fullName>
    </recommendedName>
</protein>
<evidence type="ECO:0000259" key="7">
    <source>
        <dbReference type="Pfam" id="PF00294"/>
    </source>
</evidence>
<proteinExistence type="inferred from homology"/>
<dbReference type="NCBIfam" id="TIGR03168">
    <property type="entry name" value="1-PFK"/>
    <property type="match status" value="1"/>
</dbReference>
<dbReference type="Gene3D" id="3.40.1190.20">
    <property type="match status" value="1"/>
</dbReference>
<keyword evidence="2 6" id="KW-0808">Transferase</keyword>
<dbReference type="PANTHER" id="PTHR46566">
    <property type="entry name" value="1-PHOSPHOFRUCTOKINASE-RELATED"/>
    <property type="match status" value="1"/>
</dbReference>
<accession>A0A238JLG3</accession>
<name>A0A238JLG3_9RHOB</name>
<evidence type="ECO:0000256" key="3">
    <source>
        <dbReference type="ARBA" id="ARBA00022741"/>
    </source>
</evidence>
<gene>
    <name evidence="8" type="primary">pfkB</name>
    <name evidence="8" type="ORF">COL8621_00483</name>
</gene>
<evidence type="ECO:0000256" key="4">
    <source>
        <dbReference type="ARBA" id="ARBA00022777"/>
    </source>
</evidence>
<keyword evidence="4 8" id="KW-0418">Kinase</keyword>
<dbReference type="OrthoDB" id="9801219at2"/>
<dbReference type="EMBL" id="FXYE01000001">
    <property type="protein sequence ID" value="SMX31509.1"/>
    <property type="molecule type" value="Genomic_DNA"/>
</dbReference>
<dbReference type="RefSeq" id="WP_093965730.1">
    <property type="nucleotide sequence ID" value="NZ_FXYE01000001.1"/>
</dbReference>
<dbReference type="GO" id="GO:0005829">
    <property type="term" value="C:cytosol"/>
    <property type="evidence" value="ECO:0007669"/>
    <property type="project" value="TreeGrafter"/>
</dbReference>
<keyword evidence="9" id="KW-1185">Reference proteome</keyword>
<keyword evidence="3" id="KW-0547">Nucleotide-binding</keyword>
<dbReference type="InterPro" id="IPR002173">
    <property type="entry name" value="Carboh/pur_kinase_PfkB_CS"/>
</dbReference>
<dbReference type="GO" id="GO:0003872">
    <property type="term" value="F:6-phosphofructokinase activity"/>
    <property type="evidence" value="ECO:0007669"/>
    <property type="project" value="TreeGrafter"/>
</dbReference>
<evidence type="ECO:0000256" key="5">
    <source>
        <dbReference type="ARBA" id="ARBA00022840"/>
    </source>
</evidence>
<reference evidence="9" key="1">
    <citation type="submission" date="2017-05" db="EMBL/GenBank/DDBJ databases">
        <authorList>
            <person name="Rodrigo-Torres L."/>
            <person name="Arahal R. D."/>
            <person name="Lucena T."/>
        </authorList>
    </citation>
    <scope>NUCLEOTIDE SEQUENCE [LARGE SCALE GENOMIC DNA]</scope>
    <source>
        <strain evidence="9">CECT 8621</strain>
    </source>
</reference>
<dbReference type="SUPFAM" id="SSF53613">
    <property type="entry name" value="Ribokinase-like"/>
    <property type="match status" value="1"/>
</dbReference>
<dbReference type="CDD" id="cd01164">
    <property type="entry name" value="FruK_PfkB_like"/>
    <property type="match status" value="1"/>
</dbReference>
<evidence type="ECO:0000256" key="1">
    <source>
        <dbReference type="ARBA" id="ARBA00010688"/>
    </source>
</evidence>
<sequence length="315" mass="32225">MHDILTVTLNPAVDLSTSVDHVEAGPKLRCDRPMTDPGGGGINVSRAIGILGGQSRAMVAVGGATGDMLLGLLANEGISTLPFDSPGATRQSLAVTDRGTGQQYRFVMPGPDWDQAQLNSVLKAIADAVPQGGYVVLSGSQPPGIPPEFASLVCTALSATGARVIVDTSGDALHHLAEAKTAPPFILRMDGEEAEGLAKRPLPTREDSAEFAASLVAKGAAEAVIVARGADGSVLATKDERLHAMAADVPVKSKVGAGDSFVGGFTLALAQGCDYGTALQRGAASASAAVMTDATRLCTREDAERLVAECPLTRL</sequence>
<dbReference type="PANTHER" id="PTHR46566:SF2">
    <property type="entry name" value="ATP-DEPENDENT 6-PHOSPHOFRUCTOKINASE ISOZYME 2"/>
    <property type="match status" value="1"/>
</dbReference>
<evidence type="ECO:0000256" key="6">
    <source>
        <dbReference type="PIRNR" id="PIRNR000535"/>
    </source>
</evidence>
<comment type="similarity">
    <text evidence="1 6">Belongs to the carbohydrate kinase PfkB family.</text>
</comment>
<evidence type="ECO:0000313" key="9">
    <source>
        <dbReference type="Proteomes" id="UP000202922"/>
    </source>
</evidence>
<dbReference type="GO" id="GO:0005524">
    <property type="term" value="F:ATP binding"/>
    <property type="evidence" value="ECO:0007669"/>
    <property type="project" value="UniProtKB-KW"/>
</dbReference>
<dbReference type="PROSITE" id="PS00583">
    <property type="entry name" value="PFKB_KINASES_1"/>
    <property type="match status" value="1"/>
</dbReference>